<name>A0ABW2NYY6_9ACTN</name>
<sequence length="127" mass="14072">MRLLTQVQGRPAGVLIHRKTGISGMYGAGKGGHMADEGLSTIGRCYACKRTFGFHPARVMTMMIDPDTGLPPGMTVLGSFREPTPEATARSVTEPICPDCVDKAKRYLEFTQRADLRFETFERPDHR</sequence>
<dbReference type="Proteomes" id="UP001596496">
    <property type="component" value="Unassembled WGS sequence"/>
</dbReference>
<dbReference type="EMBL" id="JBHTCG010000003">
    <property type="protein sequence ID" value="MFC7381828.1"/>
    <property type="molecule type" value="Genomic_DNA"/>
</dbReference>
<comment type="caution">
    <text evidence="1">The sequence shown here is derived from an EMBL/GenBank/DDBJ whole genome shotgun (WGS) entry which is preliminary data.</text>
</comment>
<evidence type="ECO:0000313" key="1">
    <source>
        <dbReference type="EMBL" id="MFC7381828.1"/>
    </source>
</evidence>
<reference evidence="2" key="1">
    <citation type="journal article" date="2019" name="Int. J. Syst. Evol. Microbiol.">
        <title>The Global Catalogue of Microorganisms (GCM) 10K type strain sequencing project: providing services to taxonomists for standard genome sequencing and annotation.</title>
        <authorList>
            <consortium name="The Broad Institute Genomics Platform"/>
            <consortium name="The Broad Institute Genome Sequencing Center for Infectious Disease"/>
            <person name="Wu L."/>
            <person name="Ma J."/>
        </authorList>
    </citation>
    <scope>NUCLEOTIDE SEQUENCE [LARGE SCALE GENOMIC DNA]</scope>
    <source>
        <strain evidence="2">CECT 7649</strain>
    </source>
</reference>
<organism evidence="1 2">
    <name type="scientific">Sphaerisporangium rhizosphaerae</name>
    <dbReference type="NCBI Taxonomy" id="2269375"/>
    <lineage>
        <taxon>Bacteria</taxon>
        <taxon>Bacillati</taxon>
        <taxon>Actinomycetota</taxon>
        <taxon>Actinomycetes</taxon>
        <taxon>Streptosporangiales</taxon>
        <taxon>Streptosporangiaceae</taxon>
        <taxon>Sphaerisporangium</taxon>
    </lineage>
</organism>
<protein>
    <recommendedName>
        <fullName evidence="3">Aldehyde-activating protein</fullName>
    </recommendedName>
</protein>
<proteinExistence type="predicted"/>
<gene>
    <name evidence="1" type="ORF">ACFQSB_06385</name>
</gene>
<dbReference type="RefSeq" id="WP_380824882.1">
    <property type="nucleotide sequence ID" value="NZ_JBHTCG010000003.1"/>
</dbReference>
<accession>A0ABW2NYY6</accession>
<keyword evidence="2" id="KW-1185">Reference proteome</keyword>
<evidence type="ECO:0008006" key="3">
    <source>
        <dbReference type="Google" id="ProtNLM"/>
    </source>
</evidence>
<evidence type="ECO:0000313" key="2">
    <source>
        <dbReference type="Proteomes" id="UP001596496"/>
    </source>
</evidence>